<sequence>MEMTKMNMMMGKGVMMNNNIGMDMSMPMSQMNMMMIPRATMKME</sequence>
<keyword evidence="2" id="KW-1185">Reference proteome</keyword>
<evidence type="ECO:0000313" key="1">
    <source>
        <dbReference type="EMBL" id="CDL90510.1"/>
    </source>
</evidence>
<name>W6N3L5_CLOTY</name>
<dbReference type="GeneID" id="74306008"/>
<gene>
    <name evidence="1" type="ORF">CTDIVETGP_0580</name>
</gene>
<protein>
    <submittedName>
        <fullName evidence="1">Uncharacterized protein</fullName>
    </submittedName>
</protein>
<dbReference type="RefSeq" id="WP_017750463.1">
    <property type="nucleotide sequence ID" value="NZ_CBXI010000007.1"/>
</dbReference>
<organism evidence="1 2">
    <name type="scientific">Clostridium tyrobutyricum DIVETGP</name>
    <dbReference type="NCBI Taxonomy" id="1408889"/>
    <lineage>
        <taxon>Bacteria</taxon>
        <taxon>Bacillati</taxon>
        <taxon>Bacillota</taxon>
        <taxon>Clostridia</taxon>
        <taxon>Eubacteriales</taxon>
        <taxon>Clostridiaceae</taxon>
        <taxon>Clostridium</taxon>
    </lineage>
</organism>
<accession>W6N3L5</accession>
<comment type="caution">
    <text evidence="1">The sequence shown here is derived from an EMBL/GenBank/DDBJ whole genome shotgun (WGS) entry which is preliminary data.</text>
</comment>
<reference evidence="1 2" key="1">
    <citation type="journal article" date="2015" name="Genome Announc.">
        <title>Draft Genome Sequence of Clostridium tyrobutyricum Strain DIVETGP, Isolated from Cow's Milk for Grana Padano Production.</title>
        <authorList>
            <person name="Soggiu A."/>
            <person name="Piras C."/>
            <person name="Gaiarsa S."/>
            <person name="Sassera D."/>
            <person name="Roncada P."/>
            <person name="Bendixen E."/>
            <person name="Brasca M."/>
            <person name="Bonizzi L."/>
        </authorList>
    </citation>
    <scope>NUCLEOTIDE SEQUENCE [LARGE SCALE GENOMIC DNA]</scope>
    <source>
        <strain evidence="1 2">DIVETGP</strain>
    </source>
</reference>
<proteinExistence type="predicted"/>
<dbReference type="AlphaFoldDB" id="W6N3L5"/>
<dbReference type="Proteomes" id="UP000019482">
    <property type="component" value="Unassembled WGS sequence"/>
</dbReference>
<dbReference type="EMBL" id="CBXI010000007">
    <property type="protein sequence ID" value="CDL90510.1"/>
    <property type="molecule type" value="Genomic_DNA"/>
</dbReference>
<evidence type="ECO:0000313" key="2">
    <source>
        <dbReference type="Proteomes" id="UP000019482"/>
    </source>
</evidence>